<feature type="domain" description="Tlde1" evidence="2">
    <location>
        <begin position="317"/>
        <end position="421"/>
    </location>
</feature>
<comment type="caution">
    <text evidence="3">The sequence shown here is derived from an EMBL/GenBank/DDBJ whole genome shotgun (WGS) entry which is preliminary data.</text>
</comment>
<organism evidence="3 4">
    <name type="scientific">Rhizobium grahamii</name>
    <dbReference type="NCBI Taxonomy" id="1120045"/>
    <lineage>
        <taxon>Bacteria</taxon>
        <taxon>Pseudomonadati</taxon>
        <taxon>Pseudomonadota</taxon>
        <taxon>Alphaproteobacteria</taxon>
        <taxon>Hyphomicrobiales</taxon>
        <taxon>Rhizobiaceae</taxon>
        <taxon>Rhizobium/Agrobacterium group</taxon>
        <taxon>Rhizobium</taxon>
    </lineage>
</organism>
<gene>
    <name evidence="3" type="ORF">B5K06_08720</name>
</gene>
<keyword evidence="1" id="KW-1133">Transmembrane helix</keyword>
<feature type="transmembrane region" description="Helical" evidence="1">
    <location>
        <begin position="27"/>
        <end position="49"/>
    </location>
</feature>
<sequence>MALAVDVFSSSRPIGTPISRFVSPFRFLSGAALIGAGFAASAWVVATVATMHMVAPSASPLANAALAPLAVTKAEPTQRLVHVKKFSRLRMSTESELALARGIRLATPSAALAAAFVGQSEPLTVSEGSPNKPAMIAAATAPAQPAQATDDAVTTTPVAVASADRIIIPSKAEVAAAEGPALLALAAQPEAVIKGQVPPAAPKPGPVEVASLAPAAPNEQQTPATSQPFDLVLSGSDTSIPLPMARPDGLSKRAMPSDRSAPAEPVLAYARPDAGASDDDEDAMPTVKKGLSAPVARSGVAVYDISANVVYLPNGERLEAHSGLGKMRDNPRFVHAKNRGPTPPHTYNLTMRESLFHGVEAIRLNPVGGAGYVYNRVGLLAHTYMLGARGDSNGCVSFRDYKRFLAAFKRGQIRQLVVVTSMPNKPTSTFASLFSSRS</sequence>
<dbReference type="RefSeq" id="WP_114712589.1">
    <property type="nucleotide sequence ID" value="NZ_KZ857259.1"/>
</dbReference>
<protein>
    <recommendedName>
        <fullName evidence="2">Tlde1 domain-containing protein</fullName>
    </recommendedName>
</protein>
<dbReference type="Pfam" id="PF10908">
    <property type="entry name" value="Tlde1_dom"/>
    <property type="match status" value="1"/>
</dbReference>
<evidence type="ECO:0000313" key="3">
    <source>
        <dbReference type="EMBL" id="RDJ13463.1"/>
    </source>
</evidence>
<keyword evidence="1" id="KW-0472">Membrane</keyword>
<keyword evidence="1" id="KW-0812">Transmembrane</keyword>
<reference evidence="3 4" key="1">
    <citation type="submission" date="2017-03" db="EMBL/GenBank/DDBJ databases">
        <title>Genome analysis of Rhizobial strains effectives or ineffectives for nitrogen fixation isolated from bean seeds.</title>
        <authorList>
            <person name="Peralta H."/>
            <person name="Aguilar-Vera A."/>
            <person name="Mora Y."/>
            <person name="Vargas-Lagunas C."/>
            <person name="Girard L."/>
            <person name="Mora J."/>
        </authorList>
    </citation>
    <scope>NUCLEOTIDE SEQUENCE [LARGE SCALE GENOMIC DNA]</scope>
    <source>
        <strain evidence="3 4">CCGM3</strain>
    </source>
</reference>
<evidence type="ECO:0000313" key="4">
    <source>
        <dbReference type="Proteomes" id="UP000254939"/>
    </source>
</evidence>
<proteinExistence type="predicted"/>
<evidence type="ECO:0000259" key="2">
    <source>
        <dbReference type="Pfam" id="PF10908"/>
    </source>
</evidence>
<name>A0A370KSI6_9HYPH</name>
<dbReference type="Proteomes" id="UP000254939">
    <property type="component" value="Unassembled WGS sequence"/>
</dbReference>
<dbReference type="InterPro" id="IPR021225">
    <property type="entry name" value="Tlde1_dom"/>
</dbReference>
<dbReference type="OrthoDB" id="9816088at2"/>
<dbReference type="EMBL" id="NAAC01000008">
    <property type="protein sequence ID" value="RDJ13463.1"/>
    <property type="molecule type" value="Genomic_DNA"/>
</dbReference>
<accession>A0A370KSI6</accession>
<evidence type="ECO:0000256" key="1">
    <source>
        <dbReference type="SAM" id="Phobius"/>
    </source>
</evidence>
<dbReference type="AlphaFoldDB" id="A0A370KSI6"/>